<accession>A0A0R3TPL4</accession>
<reference evidence="4 5" key="2">
    <citation type="submission" date="2018-11" db="EMBL/GenBank/DDBJ databases">
        <authorList>
            <consortium name="Pathogen Informatics"/>
        </authorList>
    </citation>
    <scope>NUCLEOTIDE SEQUENCE [LARGE SCALE GENOMIC DNA]</scope>
</reference>
<dbReference type="Pfam" id="PF12796">
    <property type="entry name" value="Ank_2"/>
    <property type="match status" value="2"/>
</dbReference>
<keyword evidence="5" id="KW-1185">Reference proteome</keyword>
<dbReference type="InterPro" id="IPR002110">
    <property type="entry name" value="Ankyrin_rpt"/>
</dbReference>
<proteinExistence type="predicted"/>
<dbReference type="WBParaSite" id="HNAJ_0000942301-mRNA-1">
    <property type="protein sequence ID" value="HNAJ_0000942301-mRNA-1"/>
    <property type="gene ID" value="HNAJ_0000942301"/>
</dbReference>
<feature type="repeat" description="ANK" evidence="3">
    <location>
        <begin position="70"/>
        <end position="102"/>
    </location>
</feature>
<keyword evidence="2 3" id="KW-0040">ANK repeat</keyword>
<dbReference type="OrthoDB" id="7464126at2759"/>
<dbReference type="PANTHER" id="PTHR24198">
    <property type="entry name" value="ANKYRIN REPEAT AND PROTEIN KINASE DOMAIN-CONTAINING PROTEIN"/>
    <property type="match status" value="1"/>
</dbReference>
<dbReference type="SMART" id="SM00248">
    <property type="entry name" value="ANK"/>
    <property type="match status" value="7"/>
</dbReference>
<dbReference type="EMBL" id="UZAE01012603">
    <property type="protein sequence ID" value="VDO05904.1"/>
    <property type="molecule type" value="Genomic_DNA"/>
</dbReference>
<feature type="repeat" description="ANK" evidence="3">
    <location>
        <begin position="103"/>
        <end position="128"/>
    </location>
</feature>
<dbReference type="InterPro" id="IPR036770">
    <property type="entry name" value="Ankyrin_rpt-contain_sf"/>
</dbReference>
<dbReference type="Proteomes" id="UP000278807">
    <property type="component" value="Unassembled WGS sequence"/>
</dbReference>
<evidence type="ECO:0000256" key="3">
    <source>
        <dbReference type="PROSITE-ProRule" id="PRU00023"/>
    </source>
</evidence>
<dbReference type="PANTHER" id="PTHR24198:SF165">
    <property type="entry name" value="ANKYRIN REPEAT-CONTAINING PROTEIN-RELATED"/>
    <property type="match status" value="1"/>
</dbReference>
<dbReference type="PROSITE" id="PS50088">
    <property type="entry name" value="ANK_REPEAT"/>
    <property type="match status" value="3"/>
</dbReference>
<organism evidence="6">
    <name type="scientific">Rodentolepis nana</name>
    <name type="common">Dwarf tapeworm</name>
    <name type="synonym">Hymenolepis nana</name>
    <dbReference type="NCBI Taxonomy" id="102285"/>
    <lineage>
        <taxon>Eukaryota</taxon>
        <taxon>Metazoa</taxon>
        <taxon>Spiralia</taxon>
        <taxon>Lophotrochozoa</taxon>
        <taxon>Platyhelminthes</taxon>
        <taxon>Cestoda</taxon>
        <taxon>Eucestoda</taxon>
        <taxon>Cyclophyllidea</taxon>
        <taxon>Hymenolepididae</taxon>
        <taxon>Rodentolepis</taxon>
    </lineage>
</organism>
<feature type="repeat" description="ANK" evidence="3">
    <location>
        <begin position="204"/>
        <end position="236"/>
    </location>
</feature>
<dbReference type="Gene3D" id="1.25.40.20">
    <property type="entry name" value="Ankyrin repeat-containing domain"/>
    <property type="match status" value="2"/>
</dbReference>
<evidence type="ECO:0000256" key="1">
    <source>
        <dbReference type="ARBA" id="ARBA00022737"/>
    </source>
</evidence>
<reference evidence="6" key="1">
    <citation type="submission" date="2017-02" db="UniProtKB">
        <authorList>
            <consortium name="WormBaseParasite"/>
        </authorList>
    </citation>
    <scope>IDENTIFICATION</scope>
</reference>
<gene>
    <name evidence="4" type="ORF">HNAJ_LOCUS9418</name>
</gene>
<evidence type="ECO:0000313" key="4">
    <source>
        <dbReference type="EMBL" id="VDO05904.1"/>
    </source>
</evidence>
<protein>
    <submittedName>
        <fullName evidence="6">ANK_REP_REGION domain-containing protein</fullName>
    </submittedName>
</protein>
<sequence>MAESQQTLYEAITRNDIDSVRIQLANNVNPNVFPNNPTMTRIILAVRLRFHDMANELMMNGADVNEVDEFGQTALHVAVDNNDEASVSILISHNCNLEKYNNAGLTPLTLAVRKNNIQMVRYLVAHGAVVYKYMEDPELPPLPFAAFDSRLDILQFLVNVEETDREKKKMNMHLALCMAIFKGHNEAAEFLIDNGTPISRWQGNGLSPLEYAIMGRNEDMVSYLLSRNASVSDTNQHGFTPLMTSIIHDNPSAAALLLCYGADPDELRYGVIAEGEQVALNMRREEIAKIIFYWKYEFMPSLFG</sequence>
<dbReference type="SUPFAM" id="SSF48403">
    <property type="entry name" value="Ankyrin repeat"/>
    <property type="match status" value="1"/>
</dbReference>
<evidence type="ECO:0000313" key="5">
    <source>
        <dbReference type="Proteomes" id="UP000278807"/>
    </source>
</evidence>
<dbReference type="PROSITE" id="PS50297">
    <property type="entry name" value="ANK_REP_REGION"/>
    <property type="match status" value="3"/>
</dbReference>
<evidence type="ECO:0000256" key="2">
    <source>
        <dbReference type="ARBA" id="ARBA00023043"/>
    </source>
</evidence>
<evidence type="ECO:0000313" key="6">
    <source>
        <dbReference type="WBParaSite" id="HNAJ_0000942301-mRNA-1"/>
    </source>
</evidence>
<keyword evidence="1" id="KW-0677">Repeat</keyword>
<name>A0A0R3TPL4_RODNA</name>
<dbReference type="STRING" id="102285.A0A0R3TPL4"/>
<dbReference type="AlphaFoldDB" id="A0A0R3TPL4"/>